<evidence type="ECO:0000313" key="2">
    <source>
        <dbReference type="Proteomes" id="UP001152320"/>
    </source>
</evidence>
<sequence length="118" mass="13302">MAIRGFPHMAWAIDGIHVGLHGLICGCDHELFTLFQGFYNIYVQLVCDINYRTLDVMARQSCCTHRSRIFQESGLSHAYQNGILQSIFMGDSGYPKPWLLTPIPPTQTAAEETTTRLP</sequence>
<dbReference type="EMBL" id="JAIZAY010000019">
    <property type="protein sequence ID" value="KAJ8023573.1"/>
    <property type="molecule type" value="Genomic_DNA"/>
</dbReference>
<reference evidence="1" key="1">
    <citation type="submission" date="2021-10" db="EMBL/GenBank/DDBJ databases">
        <title>Tropical sea cucumber genome reveals ecological adaptation and Cuvierian tubules defense mechanism.</title>
        <authorList>
            <person name="Chen T."/>
        </authorList>
    </citation>
    <scope>NUCLEOTIDE SEQUENCE</scope>
    <source>
        <strain evidence="1">Nanhai2018</strain>
        <tissue evidence="1">Muscle</tissue>
    </source>
</reference>
<protein>
    <recommendedName>
        <fullName evidence="3">DDE Tnp4 domain-containing protein</fullName>
    </recommendedName>
</protein>
<proteinExistence type="predicted"/>
<evidence type="ECO:0000313" key="1">
    <source>
        <dbReference type="EMBL" id="KAJ8023573.1"/>
    </source>
</evidence>
<accession>A0A9Q0YJA7</accession>
<dbReference type="PROSITE" id="PS51257">
    <property type="entry name" value="PROKAR_LIPOPROTEIN"/>
    <property type="match status" value="1"/>
</dbReference>
<comment type="caution">
    <text evidence="1">The sequence shown here is derived from an EMBL/GenBank/DDBJ whole genome shotgun (WGS) entry which is preliminary data.</text>
</comment>
<organism evidence="1 2">
    <name type="scientific">Holothuria leucospilota</name>
    <name type="common">Black long sea cucumber</name>
    <name type="synonym">Mertensiothuria leucospilota</name>
    <dbReference type="NCBI Taxonomy" id="206669"/>
    <lineage>
        <taxon>Eukaryota</taxon>
        <taxon>Metazoa</taxon>
        <taxon>Echinodermata</taxon>
        <taxon>Eleutherozoa</taxon>
        <taxon>Echinozoa</taxon>
        <taxon>Holothuroidea</taxon>
        <taxon>Aspidochirotacea</taxon>
        <taxon>Aspidochirotida</taxon>
        <taxon>Holothuriidae</taxon>
        <taxon>Holothuria</taxon>
    </lineage>
</organism>
<name>A0A9Q0YJA7_HOLLE</name>
<keyword evidence="2" id="KW-1185">Reference proteome</keyword>
<gene>
    <name evidence="1" type="ORF">HOLleu_36048</name>
</gene>
<dbReference type="AlphaFoldDB" id="A0A9Q0YJA7"/>
<evidence type="ECO:0008006" key="3">
    <source>
        <dbReference type="Google" id="ProtNLM"/>
    </source>
</evidence>
<dbReference type="Proteomes" id="UP001152320">
    <property type="component" value="Chromosome 19"/>
</dbReference>